<comment type="similarity">
    <text evidence="6">Belongs to the acetyltransferase family. NAA60 subfamily.</text>
</comment>
<dbReference type="AlphaFoldDB" id="A0AA88HMD4"/>
<gene>
    <name evidence="12" type="ORF">QYM36_008871</name>
</gene>
<evidence type="ECO:0000256" key="1">
    <source>
        <dbReference type="ARBA" id="ARBA00013184"/>
    </source>
</evidence>
<proteinExistence type="inferred from homology"/>
<keyword evidence="4" id="KW-0156">Chromatin regulator</keyword>
<keyword evidence="13" id="KW-1185">Reference proteome</keyword>
<accession>A0AA88HMD4</accession>
<evidence type="ECO:0000256" key="4">
    <source>
        <dbReference type="ARBA" id="ARBA00022853"/>
    </source>
</evidence>
<dbReference type="SUPFAM" id="SSF55729">
    <property type="entry name" value="Acyl-CoA N-acyltransferases (Nat)"/>
    <property type="match status" value="1"/>
</dbReference>
<evidence type="ECO:0000256" key="10">
    <source>
        <dbReference type="ARBA" id="ARBA00048848"/>
    </source>
</evidence>
<evidence type="ECO:0000256" key="5">
    <source>
        <dbReference type="ARBA" id="ARBA00023315"/>
    </source>
</evidence>
<dbReference type="GO" id="GO:0000139">
    <property type="term" value="C:Golgi membrane"/>
    <property type="evidence" value="ECO:0007669"/>
    <property type="project" value="TreeGrafter"/>
</dbReference>
<evidence type="ECO:0000313" key="12">
    <source>
        <dbReference type="EMBL" id="KAK2714460.1"/>
    </source>
</evidence>
<comment type="catalytic activity">
    <reaction evidence="9">
        <text>L-lysyl-[protein] + acetyl-CoA = N(6)-acetyl-L-lysyl-[protein] + CoA + H(+)</text>
        <dbReference type="Rhea" id="RHEA:45948"/>
        <dbReference type="Rhea" id="RHEA-COMP:9752"/>
        <dbReference type="Rhea" id="RHEA-COMP:10731"/>
        <dbReference type="ChEBI" id="CHEBI:15378"/>
        <dbReference type="ChEBI" id="CHEBI:29969"/>
        <dbReference type="ChEBI" id="CHEBI:57287"/>
        <dbReference type="ChEBI" id="CHEBI:57288"/>
        <dbReference type="ChEBI" id="CHEBI:61930"/>
        <dbReference type="EC" id="2.3.1.48"/>
    </reaction>
</comment>
<keyword evidence="2" id="KW-0808">Transferase</keyword>
<dbReference type="EC" id="2.3.1.259" evidence="7"/>
<reference evidence="12" key="1">
    <citation type="submission" date="2023-07" db="EMBL/GenBank/DDBJ databases">
        <title>Chromosome-level genome assembly of Artemia franciscana.</title>
        <authorList>
            <person name="Jo E."/>
        </authorList>
    </citation>
    <scope>NUCLEOTIDE SEQUENCE</scope>
    <source>
        <tissue evidence="12">Whole body</tissue>
    </source>
</reference>
<feature type="domain" description="N-acetyltransferase" evidence="11">
    <location>
        <begin position="10"/>
        <end position="173"/>
    </location>
</feature>
<evidence type="ECO:0000256" key="2">
    <source>
        <dbReference type="ARBA" id="ARBA00022679"/>
    </source>
</evidence>
<evidence type="ECO:0000256" key="6">
    <source>
        <dbReference type="ARBA" id="ARBA00025774"/>
    </source>
</evidence>
<dbReference type="GO" id="GO:0004402">
    <property type="term" value="F:histone acetyltransferase activity"/>
    <property type="evidence" value="ECO:0007669"/>
    <property type="project" value="TreeGrafter"/>
</dbReference>
<dbReference type="CDD" id="cd04301">
    <property type="entry name" value="NAT_SF"/>
    <property type="match status" value="1"/>
</dbReference>
<comment type="catalytic activity">
    <reaction evidence="10">
        <text>N-terminal L-methionyl-[transmembrane protein] + acetyl-CoA = N-terminal N(alpha)-acetyl-L-methionyl-[transmembrane protein] + CoA + H(+)</text>
        <dbReference type="Rhea" id="RHEA:50604"/>
        <dbReference type="Rhea" id="RHEA-COMP:12745"/>
        <dbReference type="Rhea" id="RHEA-COMP:12746"/>
        <dbReference type="ChEBI" id="CHEBI:15378"/>
        <dbReference type="ChEBI" id="CHEBI:57287"/>
        <dbReference type="ChEBI" id="CHEBI:57288"/>
        <dbReference type="ChEBI" id="CHEBI:64731"/>
        <dbReference type="ChEBI" id="CHEBI:133414"/>
        <dbReference type="EC" id="2.3.1.259"/>
    </reaction>
</comment>
<dbReference type="PANTHER" id="PTHR14744">
    <property type="entry name" value="N-ALPHA-ACETYLTRANSFERASE 60"/>
    <property type="match status" value="1"/>
</dbReference>
<dbReference type="GO" id="GO:0120518">
    <property type="term" value="F:protein N-terminal-methionine acetyltransferase activity"/>
    <property type="evidence" value="ECO:0007669"/>
    <property type="project" value="UniProtKB-EC"/>
</dbReference>
<dbReference type="EC" id="2.3.1.48" evidence="1"/>
<dbReference type="Gene3D" id="3.40.630.30">
    <property type="match status" value="1"/>
</dbReference>
<dbReference type="InterPro" id="IPR045141">
    <property type="entry name" value="NAA60-like"/>
</dbReference>
<evidence type="ECO:0000313" key="13">
    <source>
        <dbReference type="Proteomes" id="UP001187531"/>
    </source>
</evidence>
<dbReference type="Proteomes" id="UP001187531">
    <property type="component" value="Unassembled WGS sequence"/>
</dbReference>
<dbReference type="PROSITE" id="PS51186">
    <property type="entry name" value="GNAT"/>
    <property type="match status" value="1"/>
</dbReference>
<evidence type="ECO:0000256" key="9">
    <source>
        <dbReference type="ARBA" id="ARBA00048017"/>
    </source>
</evidence>
<keyword evidence="3" id="KW-0159">Chromosome partition</keyword>
<evidence type="ECO:0000256" key="7">
    <source>
        <dbReference type="ARBA" id="ARBA00026111"/>
    </source>
</evidence>
<name>A0AA88HMD4_ARTSF</name>
<dbReference type="GO" id="GO:0007059">
    <property type="term" value="P:chromosome segregation"/>
    <property type="evidence" value="ECO:0007669"/>
    <property type="project" value="UniProtKB-KW"/>
</dbReference>
<evidence type="ECO:0000256" key="8">
    <source>
        <dbReference type="ARBA" id="ARBA00026144"/>
    </source>
</evidence>
<evidence type="ECO:0000259" key="11">
    <source>
        <dbReference type="PROSITE" id="PS51186"/>
    </source>
</evidence>
<dbReference type="Pfam" id="PF00583">
    <property type="entry name" value="Acetyltransf_1"/>
    <property type="match status" value="1"/>
</dbReference>
<evidence type="ECO:0000256" key="3">
    <source>
        <dbReference type="ARBA" id="ARBA00022829"/>
    </source>
</evidence>
<organism evidence="12 13">
    <name type="scientific">Artemia franciscana</name>
    <name type="common">Brine shrimp</name>
    <name type="synonym">Artemia sanfranciscana</name>
    <dbReference type="NCBI Taxonomy" id="6661"/>
    <lineage>
        <taxon>Eukaryota</taxon>
        <taxon>Metazoa</taxon>
        <taxon>Ecdysozoa</taxon>
        <taxon>Arthropoda</taxon>
        <taxon>Crustacea</taxon>
        <taxon>Branchiopoda</taxon>
        <taxon>Anostraca</taxon>
        <taxon>Artemiidae</taxon>
        <taxon>Artemia</taxon>
    </lineage>
</organism>
<dbReference type="InterPro" id="IPR000182">
    <property type="entry name" value="GNAT_dom"/>
</dbReference>
<dbReference type="PANTHER" id="PTHR14744:SF15">
    <property type="entry name" value="N-ALPHA-ACETYLTRANSFERASE 60"/>
    <property type="match status" value="1"/>
</dbReference>
<dbReference type="InterPro" id="IPR016181">
    <property type="entry name" value="Acyl_CoA_acyltransferase"/>
</dbReference>
<comment type="caution">
    <text evidence="12">The sequence shown here is derived from an EMBL/GenBank/DDBJ whole genome shotgun (WGS) entry which is preliminary data.</text>
</comment>
<dbReference type="EMBL" id="JAVRJZ010000013">
    <property type="protein sequence ID" value="KAK2714460.1"/>
    <property type="molecule type" value="Genomic_DNA"/>
</dbReference>
<protein>
    <recommendedName>
        <fullName evidence="8">N-alpha-acetyltransferase 60</fullName>
        <ecNumber evidence="7">2.3.1.259</ecNumber>
        <ecNumber evidence="1">2.3.1.48</ecNumber>
    </recommendedName>
</protein>
<keyword evidence="5" id="KW-0012">Acyltransferase</keyword>
<sequence>MLDGMHLSDVVFRFLSLCDIEEVKALCKLWFPLDYPNTWYNDVLSNPQFFSLAACHSNNIIGLIVAEIKEASRVNEEDSSLLDYGLIYNADVAYILALGVMEEYRRCGIASLLLDTFLRHLTAQEMKKVKVVYLHVLATNDKALRFYEKRNFRMHAFLPYYYCIGDKMRDGFTYCLYVNGGHPPWTFLEYAWHWCSSIPLRGYLLLPWRMLKYLVRFMFKILQSREATT</sequence>